<keyword evidence="3" id="KW-1185">Reference proteome</keyword>
<evidence type="ECO:0000313" key="2">
    <source>
        <dbReference type="EMBL" id="GID73733.1"/>
    </source>
</evidence>
<name>A0ABQ3Y160_9ACTN</name>
<sequence length="90" mass="9494">MSSARLARTGQVANKPSAPRKEMMSMAPPTAVLDAPTAPEAEAVTDDDFELDMRVVEATTPLEVFMCNTNDGCGSTCSTSACSTSSYDPR</sequence>
<organism evidence="2 3">
    <name type="scientific">Paractinoplanes deccanensis</name>
    <dbReference type="NCBI Taxonomy" id="113561"/>
    <lineage>
        <taxon>Bacteria</taxon>
        <taxon>Bacillati</taxon>
        <taxon>Actinomycetota</taxon>
        <taxon>Actinomycetes</taxon>
        <taxon>Micromonosporales</taxon>
        <taxon>Micromonosporaceae</taxon>
        <taxon>Paractinoplanes</taxon>
    </lineage>
</organism>
<evidence type="ECO:0008006" key="4">
    <source>
        <dbReference type="Google" id="ProtNLM"/>
    </source>
</evidence>
<gene>
    <name evidence="2" type="ORF">Ade02nite_23740</name>
</gene>
<comment type="caution">
    <text evidence="2">The sequence shown here is derived from an EMBL/GenBank/DDBJ whole genome shotgun (WGS) entry which is preliminary data.</text>
</comment>
<dbReference type="EMBL" id="BOMI01000037">
    <property type="protein sequence ID" value="GID73733.1"/>
    <property type="molecule type" value="Genomic_DNA"/>
</dbReference>
<feature type="region of interest" description="Disordered" evidence="1">
    <location>
        <begin position="1"/>
        <end position="25"/>
    </location>
</feature>
<protein>
    <recommendedName>
        <fullName evidence="4">FxLD family lantipeptide</fullName>
    </recommendedName>
</protein>
<accession>A0ABQ3Y160</accession>
<evidence type="ECO:0000313" key="3">
    <source>
        <dbReference type="Proteomes" id="UP000609879"/>
    </source>
</evidence>
<dbReference type="NCBIfam" id="TIGR04363">
    <property type="entry name" value="LD_lanti_pre"/>
    <property type="match status" value="1"/>
</dbReference>
<reference evidence="2 3" key="1">
    <citation type="submission" date="2021-01" db="EMBL/GenBank/DDBJ databases">
        <title>Whole genome shotgun sequence of Actinoplanes deccanensis NBRC 13994.</title>
        <authorList>
            <person name="Komaki H."/>
            <person name="Tamura T."/>
        </authorList>
    </citation>
    <scope>NUCLEOTIDE SEQUENCE [LARGE SCALE GENOMIC DNA]</scope>
    <source>
        <strain evidence="2 3">NBRC 13994</strain>
    </source>
</reference>
<proteinExistence type="predicted"/>
<evidence type="ECO:0000256" key="1">
    <source>
        <dbReference type="SAM" id="MobiDB-lite"/>
    </source>
</evidence>
<dbReference type="Proteomes" id="UP000609879">
    <property type="component" value="Unassembled WGS sequence"/>
</dbReference>
<dbReference type="InterPro" id="IPR027575">
    <property type="entry name" value="LD_lanti_pre"/>
</dbReference>